<name>A0A101JG58_9ACTN</name>
<accession>A0A101JG58</accession>
<sequence length="150" mass="16279">MAMGQVRAGARSGAWAVGAVVSLAVLYAIGVFAFGGAGWITAPFRGEVDKRENTVGSGEFRQTTYEEFFGLCEAVQNAEGTIQALREERKTASRTRTTQIDQSITALKATRIESVNAYNSKAAQEHRAPFRDKDLPSRLDATAERTTCTN</sequence>
<feature type="compositionally biased region" description="Basic and acidic residues" evidence="1">
    <location>
        <begin position="123"/>
        <end position="143"/>
    </location>
</feature>
<evidence type="ECO:0000313" key="4">
    <source>
        <dbReference type="Proteomes" id="UP000053923"/>
    </source>
</evidence>
<dbReference type="AlphaFoldDB" id="A0A101JG58"/>
<dbReference type="Proteomes" id="UP000053923">
    <property type="component" value="Unassembled WGS sequence"/>
</dbReference>
<dbReference type="EMBL" id="LLZG01000363">
    <property type="protein sequence ID" value="KUL26255.1"/>
    <property type="molecule type" value="Genomic_DNA"/>
</dbReference>
<dbReference type="OrthoDB" id="3474785at2"/>
<evidence type="ECO:0000256" key="1">
    <source>
        <dbReference type="SAM" id="MobiDB-lite"/>
    </source>
</evidence>
<evidence type="ECO:0000256" key="2">
    <source>
        <dbReference type="SAM" id="Phobius"/>
    </source>
</evidence>
<feature type="region of interest" description="Disordered" evidence="1">
    <location>
        <begin position="123"/>
        <end position="150"/>
    </location>
</feature>
<reference evidence="4" key="1">
    <citation type="submission" date="2015-10" db="EMBL/GenBank/DDBJ databases">
        <authorList>
            <person name="Ju K.-S."/>
            <person name="Doroghazi J.R."/>
            <person name="Metcalf W.W."/>
        </authorList>
    </citation>
    <scope>NUCLEOTIDE SEQUENCE [LARGE SCALE GENOMIC DNA]</scope>
    <source>
        <strain evidence="4">NRRL 3151</strain>
    </source>
</reference>
<comment type="caution">
    <text evidence="3">The sequence shown here is derived from an EMBL/GenBank/DDBJ whole genome shotgun (WGS) entry which is preliminary data.</text>
</comment>
<keyword evidence="2" id="KW-0472">Membrane</keyword>
<organism evidence="3 4">
    <name type="scientific">Streptomyces regalis</name>
    <dbReference type="NCBI Taxonomy" id="68262"/>
    <lineage>
        <taxon>Bacteria</taxon>
        <taxon>Bacillati</taxon>
        <taxon>Actinomycetota</taxon>
        <taxon>Actinomycetes</taxon>
        <taxon>Kitasatosporales</taxon>
        <taxon>Streptomycetaceae</taxon>
        <taxon>Streptomyces</taxon>
    </lineage>
</organism>
<gene>
    <name evidence="3" type="ORF">ADL12_32910</name>
</gene>
<keyword evidence="4" id="KW-1185">Reference proteome</keyword>
<feature type="transmembrane region" description="Helical" evidence="2">
    <location>
        <begin position="12"/>
        <end position="40"/>
    </location>
</feature>
<keyword evidence="2" id="KW-1133">Transmembrane helix</keyword>
<keyword evidence="2" id="KW-0812">Transmembrane</keyword>
<protein>
    <submittedName>
        <fullName evidence="3">Uncharacterized protein</fullName>
    </submittedName>
</protein>
<evidence type="ECO:0000313" key="3">
    <source>
        <dbReference type="EMBL" id="KUL26255.1"/>
    </source>
</evidence>
<proteinExistence type="predicted"/>